<evidence type="ECO:0000313" key="8">
    <source>
        <dbReference type="EMBL" id="RAL65665.1"/>
    </source>
</evidence>
<proteinExistence type="inferred from homology"/>
<dbReference type="Proteomes" id="UP000249056">
    <property type="component" value="Unassembled WGS sequence"/>
</dbReference>
<keyword evidence="7" id="KW-0503">Monooxygenase</keyword>
<comment type="cofactor">
    <cofactor evidence="1">
        <name>FAD</name>
        <dbReference type="ChEBI" id="CHEBI:57692"/>
    </cofactor>
</comment>
<evidence type="ECO:0000256" key="7">
    <source>
        <dbReference type="ARBA" id="ARBA00023033"/>
    </source>
</evidence>
<comment type="caution">
    <text evidence="8">The sequence shown here is derived from an EMBL/GenBank/DDBJ whole genome shotgun (WGS) entry which is preliminary data.</text>
</comment>
<comment type="similarity">
    <text evidence="2">Belongs to the FAD-binding monooxygenase family.</text>
</comment>
<dbReference type="PANTHER" id="PTHR43098">
    <property type="entry name" value="L-ORNITHINE N(5)-MONOOXYGENASE-RELATED"/>
    <property type="match status" value="1"/>
</dbReference>
<sequence>MFVSNILDALIIGAGFAALYQLHSLRKLGYSCKVVEEAGGMGGVWYWNNYPGARVDTHIPIYEFDFDSPPKDFTWTERFAGRSDLLRYFGYLDQKLDLSKDVVLNTRITRAEFDTNTSRWNATMSTGYSCNCKFLMLCTGALTKLFILDFKGINSYK</sequence>
<keyword evidence="6" id="KW-0560">Oxidoreductase</keyword>
<evidence type="ECO:0000256" key="2">
    <source>
        <dbReference type="ARBA" id="ARBA00010139"/>
    </source>
</evidence>
<dbReference type="InterPro" id="IPR036188">
    <property type="entry name" value="FAD/NAD-bd_sf"/>
</dbReference>
<dbReference type="OrthoDB" id="66881at2759"/>
<protein>
    <recommendedName>
        <fullName evidence="10">FAD/NAD(P)-binding domain-containing protein</fullName>
    </recommendedName>
</protein>
<dbReference type="Pfam" id="PF13450">
    <property type="entry name" value="NAD_binding_8"/>
    <property type="match status" value="1"/>
</dbReference>
<dbReference type="Gene3D" id="3.50.50.60">
    <property type="entry name" value="FAD/NAD(P)-binding domain"/>
    <property type="match status" value="1"/>
</dbReference>
<evidence type="ECO:0008006" key="10">
    <source>
        <dbReference type="Google" id="ProtNLM"/>
    </source>
</evidence>
<evidence type="ECO:0000256" key="6">
    <source>
        <dbReference type="ARBA" id="ARBA00023002"/>
    </source>
</evidence>
<dbReference type="AlphaFoldDB" id="A0A395IZH2"/>
<keyword evidence="4" id="KW-0274">FAD</keyword>
<dbReference type="GO" id="GO:0004497">
    <property type="term" value="F:monooxygenase activity"/>
    <property type="evidence" value="ECO:0007669"/>
    <property type="project" value="UniProtKB-KW"/>
</dbReference>
<evidence type="ECO:0000256" key="3">
    <source>
        <dbReference type="ARBA" id="ARBA00022630"/>
    </source>
</evidence>
<keyword evidence="3" id="KW-0285">Flavoprotein</keyword>
<evidence type="ECO:0000313" key="9">
    <source>
        <dbReference type="Proteomes" id="UP000249056"/>
    </source>
</evidence>
<evidence type="ECO:0000256" key="5">
    <source>
        <dbReference type="ARBA" id="ARBA00022857"/>
    </source>
</evidence>
<organism evidence="8 9">
    <name type="scientific">Monilinia fructigena</name>
    <dbReference type="NCBI Taxonomy" id="38457"/>
    <lineage>
        <taxon>Eukaryota</taxon>
        <taxon>Fungi</taxon>
        <taxon>Dikarya</taxon>
        <taxon>Ascomycota</taxon>
        <taxon>Pezizomycotina</taxon>
        <taxon>Leotiomycetes</taxon>
        <taxon>Helotiales</taxon>
        <taxon>Sclerotiniaceae</taxon>
        <taxon>Monilinia</taxon>
    </lineage>
</organism>
<keyword evidence="9" id="KW-1185">Reference proteome</keyword>
<dbReference type="PANTHER" id="PTHR43098:SF3">
    <property type="entry name" value="L-ORNITHINE N(5)-MONOOXYGENASE-RELATED"/>
    <property type="match status" value="1"/>
</dbReference>
<dbReference type="SUPFAM" id="SSF51905">
    <property type="entry name" value="FAD/NAD(P)-binding domain"/>
    <property type="match status" value="1"/>
</dbReference>
<reference evidence="8 9" key="1">
    <citation type="submission" date="2018-06" db="EMBL/GenBank/DDBJ databases">
        <title>Genome Sequence of the Brown Rot Fungal Pathogen Monilinia fructigena.</title>
        <authorList>
            <person name="Landi L."/>
            <person name="De Miccolis Angelini R.M."/>
            <person name="Pollastro S."/>
            <person name="Abate D."/>
            <person name="Faretra F."/>
            <person name="Romanazzi G."/>
        </authorList>
    </citation>
    <scope>NUCLEOTIDE SEQUENCE [LARGE SCALE GENOMIC DNA]</scope>
    <source>
        <strain evidence="8 9">Mfrg269</strain>
    </source>
</reference>
<dbReference type="InterPro" id="IPR050775">
    <property type="entry name" value="FAD-binding_Monooxygenases"/>
</dbReference>
<evidence type="ECO:0000256" key="1">
    <source>
        <dbReference type="ARBA" id="ARBA00001974"/>
    </source>
</evidence>
<dbReference type="EMBL" id="QKRW01000009">
    <property type="protein sequence ID" value="RAL65665.1"/>
    <property type="molecule type" value="Genomic_DNA"/>
</dbReference>
<keyword evidence="5" id="KW-0521">NADP</keyword>
<accession>A0A395IZH2</accession>
<gene>
    <name evidence="8" type="ORF">DID88_005336</name>
</gene>
<evidence type="ECO:0000256" key="4">
    <source>
        <dbReference type="ARBA" id="ARBA00022827"/>
    </source>
</evidence>
<name>A0A395IZH2_9HELO</name>